<accession>A0ABV0SZV0</accession>
<dbReference type="InterPro" id="IPR021109">
    <property type="entry name" value="Peptidase_aspartic_dom_sf"/>
</dbReference>
<sequence>MQIVQTVLLLWLFRAFCSCLSCLPRVPKRQGPPTVKGRLVDHTQVSKAPRFSLPATIIVNQHTMTLSALIDSGCEQNLIDTELVNQAGIEVEPLDSPRSVLALDSKRLQQITAAQTYRTFIVR</sequence>
<protein>
    <recommendedName>
        <fullName evidence="4">Peptidase A2 domain-containing protein</fullName>
    </recommendedName>
</protein>
<reference evidence="2 3" key="1">
    <citation type="submission" date="2021-06" db="EMBL/GenBank/DDBJ databases">
        <authorList>
            <person name="Palmer J.M."/>
        </authorList>
    </citation>
    <scope>NUCLEOTIDE SEQUENCE [LARGE SCALE GENOMIC DNA]</scope>
    <source>
        <strain evidence="3">if_2019</strain>
        <tissue evidence="2">Muscle</tissue>
    </source>
</reference>
<keyword evidence="1" id="KW-0732">Signal</keyword>
<evidence type="ECO:0000313" key="2">
    <source>
        <dbReference type="EMBL" id="MEQ2225053.1"/>
    </source>
</evidence>
<proteinExistence type="predicted"/>
<evidence type="ECO:0000256" key="1">
    <source>
        <dbReference type="SAM" id="SignalP"/>
    </source>
</evidence>
<feature type="chain" id="PRO_5047497180" description="Peptidase A2 domain-containing protein" evidence="1">
    <location>
        <begin position="20"/>
        <end position="123"/>
    </location>
</feature>
<keyword evidence="3" id="KW-1185">Reference proteome</keyword>
<feature type="signal peptide" evidence="1">
    <location>
        <begin position="1"/>
        <end position="19"/>
    </location>
</feature>
<name>A0ABV0SZV0_9TELE</name>
<gene>
    <name evidence="2" type="ORF">ILYODFUR_013562</name>
</gene>
<comment type="caution">
    <text evidence="2">The sequence shown here is derived from an EMBL/GenBank/DDBJ whole genome shotgun (WGS) entry which is preliminary data.</text>
</comment>
<dbReference type="Proteomes" id="UP001482620">
    <property type="component" value="Unassembled WGS sequence"/>
</dbReference>
<dbReference type="Gene3D" id="2.40.70.10">
    <property type="entry name" value="Acid Proteases"/>
    <property type="match status" value="1"/>
</dbReference>
<dbReference type="EMBL" id="JAHRIQ010012693">
    <property type="protein sequence ID" value="MEQ2225053.1"/>
    <property type="molecule type" value="Genomic_DNA"/>
</dbReference>
<organism evidence="2 3">
    <name type="scientific">Ilyodon furcidens</name>
    <name type="common">goldbreast splitfin</name>
    <dbReference type="NCBI Taxonomy" id="33524"/>
    <lineage>
        <taxon>Eukaryota</taxon>
        <taxon>Metazoa</taxon>
        <taxon>Chordata</taxon>
        <taxon>Craniata</taxon>
        <taxon>Vertebrata</taxon>
        <taxon>Euteleostomi</taxon>
        <taxon>Actinopterygii</taxon>
        <taxon>Neopterygii</taxon>
        <taxon>Teleostei</taxon>
        <taxon>Neoteleostei</taxon>
        <taxon>Acanthomorphata</taxon>
        <taxon>Ovalentaria</taxon>
        <taxon>Atherinomorphae</taxon>
        <taxon>Cyprinodontiformes</taxon>
        <taxon>Goodeidae</taxon>
        <taxon>Ilyodon</taxon>
    </lineage>
</organism>
<evidence type="ECO:0008006" key="4">
    <source>
        <dbReference type="Google" id="ProtNLM"/>
    </source>
</evidence>
<evidence type="ECO:0000313" key="3">
    <source>
        <dbReference type="Proteomes" id="UP001482620"/>
    </source>
</evidence>